<gene>
    <name evidence="1" type="ORF">PC110_g6882</name>
</gene>
<dbReference type="AlphaFoldDB" id="A0A329SJG2"/>
<reference evidence="1 2" key="1">
    <citation type="submission" date="2018-01" db="EMBL/GenBank/DDBJ databases">
        <title>Draft genome of the strawberry crown rot pathogen Phytophthora cactorum.</title>
        <authorList>
            <person name="Armitage A.D."/>
            <person name="Lysoe E."/>
            <person name="Nellist C.F."/>
            <person name="Harrison R.J."/>
            <person name="Brurberg M.B."/>
        </authorList>
    </citation>
    <scope>NUCLEOTIDE SEQUENCE [LARGE SCALE GENOMIC DNA]</scope>
    <source>
        <strain evidence="1 2">10300</strain>
    </source>
</reference>
<keyword evidence="2" id="KW-1185">Reference proteome</keyword>
<dbReference type="EMBL" id="MJFZ01000127">
    <property type="protein sequence ID" value="RAW36845.1"/>
    <property type="molecule type" value="Genomic_DNA"/>
</dbReference>
<evidence type="ECO:0000313" key="1">
    <source>
        <dbReference type="EMBL" id="RAW36845.1"/>
    </source>
</evidence>
<sequence length="418" mass="48194">MLAAAGGTKSTVTRLENAQLNKWKEEGKKADDIYRLLRIDAEGSNLLKSPKLQMWMAYMSKLDKDPYDFLLFKVKANYDDAGLAKMLVLAKSNRGTRAIARKLETLQLESWMKNDKTMIDAFQLLKLNEEGTTLLKSPVLTTWVSYVEMLEKDPYELLFLAIKKNGFDEVNLAKMIGAAKQDIHTGSIAAKMEDLQFQKWSKDGKSSEDLFKFLGLNKEGDKLFDSPAWSIWASYLNRQELNPELAMFSILRTRFGDEGLTKMVARAKEMEGTKEVAEKLQLEIWRVSGQTSDEIFNLLKLNKKGDKILESPALRTWVAYVQRLNQDASNKFVHITQLEKRYGVENLARMLVSSKSRHYASKPGIIDDLQEWQFKKWMVQMKKTRAVNAMFPFEDLASLQVKFEFKRFYKENIDTLII</sequence>
<protein>
    <recommendedName>
        <fullName evidence="3">RxLR effector protein</fullName>
    </recommendedName>
</protein>
<dbReference type="Proteomes" id="UP000251314">
    <property type="component" value="Unassembled WGS sequence"/>
</dbReference>
<dbReference type="OrthoDB" id="119940at2759"/>
<evidence type="ECO:0000313" key="2">
    <source>
        <dbReference type="Proteomes" id="UP000251314"/>
    </source>
</evidence>
<name>A0A329SJG2_9STRA</name>
<evidence type="ECO:0008006" key="3">
    <source>
        <dbReference type="Google" id="ProtNLM"/>
    </source>
</evidence>
<proteinExistence type="predicted"/>
<comment type="caution">
    <text evidence="1">The sequence shown here is derived from an EMBL/GenBank/DDBJ whole genome shotgun (WGS) entry which is preliminary data.</text>
</comment>
<dbReference type="VEuPathDB" id="FungiDB:PC110_g6882"/>
<organism evidence="1 2">
    <name type="scientific">Phytophthora cactorum</name>
    <dbReference type="NCBI Taxonomy" id="29920"/>
    <lineage>
        <taxon>Eukaryota</taxon>
        <taxon>Sar</taxon>
        <taxon>Stramenopiles</taxon>
        <taxon>Oomycota</taxon>
        <taxon>Peronosporomycetes</taxon>
        <taxon>Peronosporales</taxon>
        <taxon>Peronosporaceae</taxon>
        <taxon>Phytophthora</taxon>
    </lineage>
</organism>
<accession>A0A329SJG2</accession>